<sequence length="302" mass="34639">MSGTEFFNFVELCGVKLEPENVQIYTDLYVSFTQFKKTLTYEQSLECAFIEWKRLGENRFKTLLDNHYHLPSQLQKIHNKDPTCFTNYTLHSPAKQALQNLTVDNVENSLNPTAARVEIDVLGECDDLLQNLICQQPQQDHINTDELVTINTDDICTESPLLASKTPYEKPQNLKPIPKTRKRKRTPDADDCGPDPGRPTHETALLKTANGTDEEDAYTSKFESRELILLTGVGLERKKRTILTKYGSNIKCSASKHYNSYEFIDNLRRQALDKIKEQREVLNSLNALEFFIEKDIKNSDSN</sequence>
<dbReference type="AlphaFoldDB" id="A0A6S7LCQ6"/>
<evidence type="ECO:0000313" key="2">
    <source>
        <dbReference type="EMBL" id="CAB4035362.1"/>
    </source>
</evidence>
<evidence type="ECO:0000256" key="1">
    <source>
        <dbReference type="SAM" id="MobiDB-lite"/>
    </source>
</evidence>
<gene>
    <name evidence="2" type="ORF">PACLA_8A001793</name>
</gene>
<proteinExistence type="predicted"/>
<comment type="caution">
    <text evidence="2">The sequence shown here is derived from an EMBL/GenBank/DDBJ whole genome shotgun (WGS) entry which is preliminary data.</text>
</comment>
<feature type="region of interest" description="Disordered" evidence="1">
    <location>
        <begin position="161"/>
        <end position="212"/>
    </location>
</feature>
<keyword evidence="3" id="KW-1185">Reference proteome</keyword>
<evidence type="ECO:0000313" key="3">
    <source>
        <dbReference type="Proteomes" id="UP001152795"/>
    </source>
</evidence>
<name>A0A6S7LCQ6_PARCT</name>
<organism evidence="2 3">
    <name type="scientific">Paramuricea clavata</name>
    <name type="common">Red gorgonian</name>
    <name type="synonym">Violescent sea-whip</name>
    <dbReference type="NCBI Taxonomy" id="317549"/>
    <lineage>
        <taxon>Eukaryota</taxon>
        <taxon>Metazoa</taxon>
        <taxon>Cnidaria</taxon>
        <taxon>Anthozoa</taxon>
        <taxon>Octocorallia</taxon>
        <taxon>Malacalcyonacea</taxon>
        <taxon>Plexauridae</taxon>
        <taxon>Paramuricea</taxon>
    </lineage>
</organism>
<dbReference type="Proteomes" id="UP001152795">
    <property type="component" value="Unassembled WGS sequence"/>
</dbReference>
<dbReference type="EMBL" id="CACRXK020020976">
    <property type="protein sequence ID" value="CAB4035362.1"/>
    <property type="molecule type" value="Genomic_DNA"/>
</dbReference>
<accession>A0A6S7LCQ6</accession>
<reference evidence="2" key="1">
    <citation type="submission" date="2020-04" db="EMBL/GenBank/DDBJ databases">
        <authorList>
            <person name="Alioto T."/>
            <person name="Alioto T."/>
            <person name="Gomez Garrido J."/>
        </authorList>
    </citation>
    <scope>NUCLEOTIDE SEQUENCE</scope>
    <source>
        <strain evidence="2">A484AB</strain>
    </source>
</reference>
<protein>
    <submittedName>
        <fullName evidence="2">Uncharacterized protein</fullName>
    </submittedName>
</protein>